<evidence type="ECO:0000313" key="2">
    <source>
        <dbReference type="Proteomes" id="UP000189670"/>
    </source>
</evidence>
<dbReference type="InterPro" id="IPR027417">
    <property type="entry name" value="P-loop_NTPase"/>
</dbReference>
<sequence>MSEHRYLFSPIFTDFHLFDALYGIGSPNENQINELLKKMQLDKKTAFIDGHFTTTDLSAGQRRRLAMVAALLEANLRTRKEKYS</sequence>
<organism evidence="1 2">
    <name type="scientific">Candidatus Magnetoglobus multicellularis str. Araruama</name>
    <dbReference type="NCBI Taxonomy" id="890399"/>
    <lineage>
        <taxon>Bacteria</taxon>
        <taxon>Pseudomonadati</taxon>
        <taxon>Thermodesulfobacteriota</taxon>
        <taxon>Desulfobacteria</taxon>
        <taxon>Desulfobacterales</taxon>
        <taxon>Desulfobacteraceae</taxon>
        <taxon>Candidatus Magnetoglobus</taxon>
    </lineage>
</organism>
<accession>A0A1V1PGV4</accession>
<dbReference type="Gene3D" id="3.40.50.300">
    <property type="entry name" value="P-loop containing nucleotide triphosphate hydrolases"/>
    <property type="match status" value="1"/>
</dbReference>
<protein>
    <recommendedName>
        <fullName evidence="3">ABC transporter domain-containing protein</fullName>
    </recommendedName>
</protein>
<evidence type="ECO:0008006" key="3">
    <source>
        <dbReference type="Google" id="ProtNLM"/>
    </source>
</evidence>
<name>A0A1V1PGV4_9BACT</name>
<dbReference type="Proteomes" id="UP000189670">
    <property type="component" value="Unassembled WGS sequence"/>
</dbReference>
<evidence type="ECO:0000313" key="1">
    <source>
        <dbReference type="EMBL" id="ETR73994.1"/>
    </source>
</evidence>
<gene>
    <name evidence="1" type="ORF">OMM_06603</name>
</gene>
<proteinExistence type="predicted"/>
<dbReference type="AlphaFoldDB" id="A0A1V1PGV4"/>
<reference evidence="2" key="1">
    <citation type="submission" date="2012-11" db="EMBL/GenBank/DDBJ databases">
        <authorList>
            <person name="Lucero-Rivera Y.E."/>
            <person name="Tovar-Ramirez D."/>
        </authorList>
    </citation>
    <scope>NUCLEOTIDE SEQUENCE [LARGE SCALE GENOMIC DNA]</scope>
    <source>
        <strain evidence="2">Araruama</strain>
    </source>
</reference>
<dbReference type="EMBL" id="ATBP01000027">
    <property type="protein sequence ID" value="ETR73994.1"/>
    <property type="molecule type" value="Genomic_DNA"/>
</dbReference>
<comment type="caution">
    <text evidence="1">The sequence shown here is derived from an EMBL/GenBank/DDBJ whole genome shotgun (WGS) entry which is preliminary data.</text>
</comment>